<sequence>MAAIYSVDQPALTLCGWTAVAREPQNSAMECVVRHATGPKRQGQWSERPESDGAPTFASGSNNGDTQTSFAADPCFDGAVVSLGKDATCVGSRYNKPDLQIIGQDGYIQERIWPAQSPMVGGLRFSAPMHPGEFVCR</sequence>
<keyword evidence="2" id="KW-0614">Plasmid</keyword>
<feature type="region of interest" description="Disordered" evidence="1">
    <location>
        <begin position="34"/>
        <end position="69"/>
    </location>
</feature>
<dbReference type="AlphaFoldDB" id="A0AAU7S2F1"/>
<feature type="compositionally biased region" description="Polar residues" evidence="1">
    <location>
        <begin position="58"/>
        <end position="69"/>
    </location>
</feature>
<organism evidence="2">
    <name type="scientific">Rhizobium sp. ZPR3</name>
    <dbReference type="NCBI Taxonomy" id="3158967"/>
    <lineage>
        <taxon>Bacteria</taxon>
        <taxon>Pseudomonadati</taxon>
        <taxon>Pseudomonadota</taxon>
        <taxon>Alphaproteobacteria</taxon>
        <taxon>Hyphomicrobiales</taxon>
        <taxon>Rhizobiaceae</taxon>
        <taxon>Rhizobium/Agrobacterium group</taxon>
        <taxon>Rhizobium</taxon>
    </lineage>
</organism>
<evidence type="ECO:0000256" key="1">
    <source>
        <dbReference type="SAM" id="MobiDB-lite"/>
    </source>
</evidence>
<reference evidence="2" key="1">
    <citation type="submission" date="2024-06" db="EMBL/GenBank/DDBJ databases">
        <authorList>
            <person name="Li T."/>
            <person name="Gao R."/>
        </authorList>
    </citation>
    <scope>NUCLEOTIDE SEQUENCE</scope>
    <source>
        <strain evidence="2">ZPR3</strain>
        <plasmid evidence="2">unnamed2</plasmid>
    </source>
</reference>
<geneLocation type="plasmid" evidence="2">
    <name>unnamed2</name>
</geneLocation>
<evidence type="ECO:0000313" key="2">
    <source>
        <dbReference type="EMBL" id="XBT96617.1"/>
    </source>
</evidence>
<dbReference type="RefSeq" id="WP_349961387.1">
    <property type="nucleotide sequence ID" value="NZ_CP157962.1"/>
</dbReference>
<gene>
    <name evidence="2" type="ORF">ABM479_30690</name>
</gene>
<proteinExistence type="predicted"/>
<dbReference type="EMBL" id="CP157962">
    <property type="protein sequence ID" value="XBT96617.1"/>
    <property type="molecule type" value="Genomic_DNA"/>
</dbReference>
<accession>A0AAU7S2F1</accession>
<name>A0AAU7S2F1_9HYPH</name>
<protein>
    <submittedName>
        <fullName evidence="2">Uncharacterized protein</fullName>
    </submittedName>
</protein>